<reference evidence="2" key="1">
    <citation type="journal article" date="2021" name="Proc. Natl. Acad. Sci. U.S.A.">
        <title>A Catalog of Tens of Thousands of Viruses from Human Metagenomes Reveals Hidden Associations with Chronic Diseases.</title>
        <authorList>
            <person name="Tisza M.J."/>
            <person name="Buck C.B."/>
        </authorList>
    </citation>
    <scope>NUCLEOTIDE SEQUENCE</scope>
    <source>
        <strain evidence="2">CtR5S1</strain>
    </source>
</reference>
<dbReference type="EMBL" id="BK015550">
    <property type="protein sequence ID" value="DAE12397.1"/>
    <property type="molecule type" value="Genomic_DNA"/>
</dbReference>
<organism evidence="2">
    <name type="scientific">Siphoviridae sp. ctR5S1</name>
    <dbReference type="NCBI Taxonomy" id="2825498"/>
    <lineage>
        <taxon>Viruses</taxon>
        <taxon>Duplodnaviria</taxon>
        <taxon>Heunggongvirae</taxon>
        <taxon>Uroviricota</taxon>
        <taxon>Caudoviricetes</taxon>
    </lineage>
</organism>
<feature type="region of interest" description="Disordered" evidence="1">
    <location>
        <begin position="1"/>
        <end position="31"/>
    </location>
</feature>
<feature type="compositionally biased region" description="Gly residues" evidence="1">
    <location>
        <begin position="21"/>
        <end position="31"/>
    </location>
</feature>
<name>A0A8S5Q162_9CAUD</name>
<evidence type="ECO:0000256" key="1">
    <source>
        <dbReference type="SAM" id="MobiDB-lite"/>
    </source>
</evidence>
<evidence type="ECO:0000313" key="2">
    <source>
        <dbReference type="EMBL" id="DAE12397.1"/>
    </source>
</evidence>
<protein>
    <submittedName>
        <fullName evidence="2">Uncharacterized protein</fullName>
    </submittedName>
</protein>
<accession>A0A8S5Q162</accession>
<proteinExistence type="predicted"/>
<sequence length="31" mass="3355">MGGRRRPECLRPQGLGDQGQFVGGGLSGRRR</sequence>